<name>A0A0D0EVD0_9FLAO</name>
<evidence type="ECO:0000313" key="1">
    <source>
        <dbReference type="EMBL" id="KIO52853.1"/>
    </source>
</evidence>
<gene>
    <name evidence="1" type="ORF">IW18_09935</name>
</gene>
<reference evidence="1 2" key="1">
    <citation type="submission" date="2015-01" db="EMBL/GenBank/DDBJ databases">
        <title>Genome of Flavobacterium hibernum DSM 12611.</title>
        <authorList>
            <person name="Stropko S.J."/>
            <person name="Pipes S.E."/>
            <person name="Newman J.D."/>
        </authorList>
    </citation>
    <scope>NUCLEOTIDE SEQUENCE [LARGE SCALE GENOMIC DNA]</scope>
    <source>
        <strain evidence="1 2">DSM 12611</strain>
    </source>
</reference>
<comment type="caution">
    <text evidence="1">The sequence shown here is derived from an EMBL/GenBank/DDBJ whole genome shotgun (WGS) entry which is preliminary data.</text>
</comment>
<dbReference type="EMBL" id="JPRK01000008">
    <property type="protein sequence ID" value="KIO52853.1"/>
    <property type="molecule type" value="Genomic_DNA"/>
</dbReference>
<organism evidence="1 2">
    <name type="scientific">Flavobacterium hibernum</name>
    <dbReference type="NCBI Taxonomy" id="37752"/>
    <lineage>
        <taxon>Bacteria</taxon>
        <taxon>Pseudomonadati</taxon>
        <taxon>Bacteroidota</taxon>
        <taxon>Flavobacteriia</taxon>
        <taxon>Flavobacteriales</taxon>
        <taxon>Flavobacteriaceae</taxon>
        <taxon>Flavobacterium</taxon>
    </lineage>
</organism>
<sequence length="161" mass="18977">MVYIIKPATFLKLIRQLGKMKNILKTFAILFLLVNTSCKAQQMVQTTKDVYKLKELQKQFFNKPLENVLKEIKPEIKMGYGNNDEGHSYFTFKFITPEQVKRNEGDEDDRVSLYVYVKEAPIDWNFEKRPKGKELLLTKEDIQKYGNLTVIRIKVIQPIKE</sequence>
<dbReference type="Proteomes" id="UP000032061">
    <property type="component" value="Unassembled WGS sequence"/>
</dbReference>
<dbReference type="AlphaFoldDB" id="A0A0D0EVD0"/>
<protein>
    <submittedName>
        <fullName evidence="1">Uncharacterized protein</fullName>
    </submittedName>
</protein>
<accession>A0A0D0EVD0</accession>
<evidence type="ECO:0000313" key="2">
    <source>
        <dbReference type="Proteomes" id="UP000032061"/>
    </source>
</evidence>
<dbReference type="STRING" id="37752.IW18_09935"/>
<proteinExistence type="predicted"/>